<dbReference type="InterPro" id="IPR046960">
    <property type="entry name" value="PPR_At4g14850-like_plant"/>
</dbReference>
<dbReference type="InParanoid" id="D8SYR0"/>
<feature type="repeat" description="PPR" evidence="2">
    <location>
        <begin position="5"/>
        <end position="39"/>
    </location>
</feature>
<dbReference type="NCBIfam" id="TIGR00756">
    <property type="entry name" value="PPR"/>
    <property type="match status" value="2"/>
</dbReference>
<keyword evidence="4" id="KW-1185">Reference proteome</keyword>
<organism evidence="4">
    <name type="scientific">Selaginella moellendorffii</name>
    <name type="common">Spikemoss</name>
    <dbReference type="NCBI Taxonomy" id="88036"/>
    <lineage>
        <taxon>Eukaryota</taxon>
        <taxon>Viridiplantae</taxon>
        <taxon>Streptophyta</taxon>
        <taxon>Embryophyta</taxon>
        <taxon>Tracheophyta</taxon>
        <taxon>Lycopodiopsida</taxon>
        <taxon>Selaginellales</taxon>
        <taxon>Selaginellaceae</taxon>
        <taxon>Selaginella</taxon>
    </lineage>
</organism>
<gene>
    <name evidence="3" type="ORF">SELMODRAFT_127914</name>
</gene>
<keyword evidence="1" id="KW-0677">Repeat</keyword>
<evidence type="ECO:0000313" key="3">
    <source>
        <dbReference type="EMBL" id="EFJ10572.1"/>
    </source>
</evidence>
<dbReference type="Gramene" id="EFJ10572">
    <property type="protein sequence ID" value="EFJ10572"/>
    <property type="gene ID" value="SELMODRAFT_127914"/>
</dbReference>
<proteinExistence type="predicted"/>
<evidence type="ECO:0000313" key="4">
    <source>
        <dbReference type="Proteomes" id="UP000001514"/>
    </source>
</evidence>
<dbReference type="KEGG" id="smo:SELMODRAFT_127914"/>
<dbReference type="Proteomes" id="UP000001514">
    <property type="component" value="Unassembled WGS sequence"/>
</dbReference>
<dbReference type="HOGENOM" id="CLU_002706_0_0_1"/>
<evidence type="ECO:0000256" key="1">
    <source>
        <dbReference type="ARBA" id="ARBA00022737"/>
    </source>
</evidence>
<reference evidence="3 4" key="1">
    <citation type="journal article" date="2011" name="Science">
        <title>The Selaginella genome identifies genetic changes associated with the evolution of vascular plants.</title>
        <authorList>
            <person name="Banks J.A."/>
            <person name="Nishiyama T."/>
            <person name="Hasebe M."/>
            <person name="Bowman J.L."/>
            <person name="Gribskov M."/>
            <person name="dePamphilis C."/>
            <person name="Albert V.A."/>
            <person name="Aono N."/>
            <person name="Aoyama T."/>
            <person name="Ambrose B.A."/>
            <person name="Ashton N.W."/>
            <person name="Axtell M.J."/>
            <person name="Barker E."/>
            <person name="Barker M.S."/>
            <person name="Bennetzen J.L."/>
            <person name="Bonawitz N.D."/>
            <person name="Chapple C."/>
            <person name="Cheng C."/>
            <person name="Correa L.G."/>
            <person name="Dacre M."/>
            <person name="DeBarry J."/>
            <person name="Dreyer I."/>
            <person name="Elias M."/>
            <person name="Engstrom E.M."/>
            <person name="Estelle M."/>
            <person name="Feng L."/>
            <person name="Finet C."/>
            <person name="Floyd S.K."/>
            <person name="Frommer W.B."/>
            <person name="Fujita T."/>
            <person name="Gramzow L."/>
            <person name="Gutensohn M."/>
            <person name="Harholt J."/>
            <person name="Hattori M."/>
            <person name="Heyl A."/>
            <person name="Hirai T."/>
            <person name="Hiwatashi Y."/>
            <person name="Ishikawa M."/>
            <person name="Iwata M."/>
            <person name="Karol K.G."/>
            <person name="Koehler B."/>
            <person name="Kolukisaoglu U."/>
            <person name="Kubo M."/>
            <person name="Kurata T."/>
            <person name="Lalonde S."/>
            <person name="Li K."/>
            <person name="Li Y."/>
            <person name="Litt A."/>
            <person name="Lyons E."/>
            <person name="Manning G."/>
            <person name="Maruyama T."/>
            <person name="Michael T.P."/>
            <person name="Mikami K."/>
            <person name="Miyazaki S."/>
            <person name="Morinaga S."/>
            <person name="Murata T."/>
            <person name="Mueller-Roeber B."/>
            <person name="Nelson D.R."/>
            <person name="Obara M."/>
            <person name="Oguri Y."/>
            <person name="Olmstead R.G."/>
            <person name="Onodera N."/>
            <person name="Petersen B.L."/>
            <person name="Pils B."/>
            <person name="Prigge M."/>
            <person name="Rensing S.A."/>
            <person name="Riano-Pachon D.M."/>
            <person name="Roberts A.W."/>
            <person name="Sato Y."/>
            <person name="Scheller H.V."/>
            <person name="Schulz B."/>
            <person name="Schulz C."/>
            <person name="Shakirov E.V."/>
            <person name="Shibagaki N."/>
            <person name="Shinohara N."/>
            <person name="Shippen D.E."/>
            <person name="Soerensen I."/>
            <person name="Sotooka R."/>
            <person name="Sugimoto N."/>
            <person name="Sugita M."/>
            <person name="Sumikawa N."/>
            <person name="Tanurdzic M."/>
            <person name="Theissen G."/>
            <person name="Ulvskov P."/>
            <person name="Wakazuki S."/>
            <person name="Weng J.K."/>
            <person name="Willats W.W."/>
            <person name="Wipf D."/>
            <person name="Wolf P.G."/>
            <person name="Yang L."/>
            <person name="Zimmer A.D."/>
            <person name="Zhu Q."/>
            <person name="Mitros T."/>
            <person name="Hellsten U."/>
            <person name="Loque D."/>
            <person name="Otillar R."/>
            <person name="Salamov A."/>
            <person name="Schmutz J."/>
            <person name="Shapiro H."/>
            <person name="Lindquist E."/>
            <person name="Lucas S."/>
            <person name="Rokhsar D."/>
            <person name="Grigoriev I.V."/>
        </authorList>
    </citation>
    <scope>NUCLEOTIDE SEQUENCE [LARGE SCALE GENOMIC DNA]</scope>
</reference>
<dbReference type="GO" id="GO:0003723">
    <property type="term" value="F:RNA binding"/>
    <property type="evidence" value="ECO:0007669"/>
    <property type="project" value="InterPro"/>
</dbReference>
<dbReference type="GO" id="GO:0009451">
    <property type="term" value="P:RNA modification"/>
    <property type="evidence" value="ECO:0007669"/>
    <property type="project" value="InterPro"/>
</dbReference>
<dbReference type="OrthoDB" id="330671at2759"/>
<dbReference type="PANTHER" id="PTHR47926:SF533">
    <property type="entry name" value="DYW DOMAIN-CONTAINING PROTEIN"/>
    <property type="match status" value="1"/>
</dbReference>
<dbReference type="InterPro" id="IPR011990">
    <property type="entry name" value="TPR-like_helical_dom_sf"/>
</dbReference>
<dbReference type="Pfam" id="PF01535">
    <property type="entry name" value="PPR"/>
    <property type="match status" value="2"/>
</dbReference>
<dbReference type="EMBL" id="GL377653">
    <property type="protein sequence ID" value="EFJ10572.1"/>
    <property type="molecule type" value="Genomic_DNA"/>
</dbReference>
<dbReference type="PANTHER" id="PTHR47926">
    <property type="entry name" value="PENTATRICOPEPTIDE REPEAT-CONTAINING PROTEIN"/>
    <property type="match status" value="1"/>
</dbReference>
<dbReference type="AlphaFoldDB" id="D8SYR0"/>
<protein>
    <recommendedName>
        <fullName evidence="5">Pentacotripeptide-repeat region of PRORP domain-containing protein</fullName>
    </recommendedName>
</protein>
<accession>D8SYR0</accession>
<sequence>MPERNPVSWSTIVQAFARNSQGEEAIQLVLAMLLEGTAPDEIAYIEILAACAHIGLLETSRRFFHSITADHGLVPSIEHYSCMIHILGRSGQARDAEELLQTMSLVPDSISWTALLGSSNEISRGARAARKAVDLDGEISAPYVLLSNLALKCPQEP</sequence>
<name>D8SYR0_SELML</name>
<dbReference type="Gene3D" id="1.25.40.10">
    <property type="entry name" value="Tetratricopeptide repeat domain"/>
    <property type="match status" value="1"/>
</dbReference>
<dbReference type="InterPro" id="IPR002885">
    <property type="entry name" value="PPR_rpt"/>
</dbReference>
<evidence type="ECO:0000256" key="2">
    <source>
        <dbReference type="PROSITE-ProRule" id="PRU00708"/>
    </source>
</evidence>
<dbReference type="eggNOG" id="KOG4197">
    <property type="taxonomic scope" value="Eukaryota"/>
</dbReference>
<dbReference type="PROSITE" id="PS51375">
    <property type="entry name" value="PPR"/>
    <property type="match status" value="1"/>
</dbReference>
<evidence type="ECO:0008006" key="5">
    <source>
        <dbReference type="Google" id="ProtNLM"/>
    </source>
</evidence>
<dbReference type="STRING" id="88036.D8SYR0"/>